<dbReference type="SUPFAM" id="SSF49899">
    <property type="entry name" value="Concanavalin A-like lectins/glucanases"/>
    <property type="match status" value="1"/>
</dbReference>
<reference evidence="1 2" key="1">
    <citation type="submission" date="2019-12" db="EMBL/GenBank/DDBJ databases">
        <title>Spirosoma sp. HMF4905 genome sequencing and assembly.</title>
        <authorList>
            <person name="Kang H."/>
            <person name="Cha I."/>
            <person name="Kim H."/>
            <person name="Joh K."/>
        </authorList>
    </citation>
    <scope>NUCLEOTIDE SEQUENCE [LARGE SCALE GENOMIC DNA]</scope>
    <source>
        <strain evidence="1 2">HMF4905</strain>
    </source>
</reference>
<dbReference type="EMBL" id="WPIN01000014">
    <property type="protein sequence ID" value="MVM34171.1"/>
    <property type="molecule type" value="Genomic_DNA"/>
</dbReference>
<dbReference type="Pfam" id="PF13385">
    <property type="entry name" value="Laminin_G_3"/>
    <property type="match status" value="1"/>
</dbReference>
<dbReference type="Gene3D" id="2.60.120.200">
    <property type="match status" value="1"/>
</dbReference>
<dbReference type="GO" id="GO:0005975">
    <property type="term" value="P:carbohydrate metabolic process"/>
    <property type="evidence" value="ECO:0007669"/>
    <property type="project" value="UniProtKB-ARBA"/>
</dbReference>
<dbReference type="RefSeq" id="WP_157588985.1">
    <property type="nucleotide sequence ID" value="NZ_WPIN01000014.1"/>
</dbReference>
<evidence type="ECO:0008006" key="3">
    <source>
        <dbReference type="Google" id="ProtNLM"/>
    </source>
</evidence>
<evidence type="ECO:0000313" key="1">
    <source>
        <dbReference type="EMBL" id="MVM34171.1"/>
    </source>
</evidence>
<comment type="caution">
    <text evidence="1">The sequence shown here is derived from an EMBL/GenBank/DDBJ whole genome shotgun (WGS) entry which is preliminary data.</text>
</comment>
<proteinExistence type="predicted"/>
<evidence type="ECO:0000313" key="2">
    <source>
        <dbReference type="Proteomes" id="UP000436006"/>
    </source>
</evidence>
<dbReference type="AlphaFoldDB" id="A0A7K1SK33"/>
<keyword evidence="2" id="KW-1185">Reference proteome</keyword>
<organism evidence="1 2">
    <name type="scientific">Spirosoma arboris</name>
    <dbReference type="NCBI Taxonomy" id="2682092"/>
    <lineage>
        <taxon>Bacteria</taxon>
        <taxon>Pseudomonadati</taxon>
        <taxon>Bacteroidota</taxon>
        <taxon>Cytophagia</taxon>
        <taxon>Cytophagales</taxon>
        <taxon>Cytophagaceae</taxon>
        <taxon>Spirosoma</taxon>
    </lineage>
</organism>
<sequence>MKNNLFSVRSMLSVMMAFMLLLVLFEACKKTDDPVVVPADKTKLKARLDSANAGYALAVEGTQVGQFEAGSKAVFKAAIDAATTVYNNTNAVQSDVNNAYTNLGQAGLLFLSKQVQQIAPTNLVLYMKMDGDTKDASGKGFDGSLKAGAAIWGAGTPTLTKDRYGVDNKAYHFFKGGNIEVPYNTALNPSKEITVSLWARMDSSNANNYMLGLNRWNGYKFNIQQANYAFFTIKTGTGIIDHDNADPTLDLNKWYHITVTYKAGNMNFYLNGTLVKNWPNLTGDPVAVKSTISLAIGQDLPTSLYKLDEASQKDDADGNNFYGPWGGYFRGDLDEVRIYNVALSDTQVKSIYTAEKP</sequence>
<name>A0A7K1SK33_9BACT</name>
<gene>
    <name evidence="1" type="ORF">GO755_29330</name>
</gene>
<dbReference type="Gene3D" id="1.20.1270.90">
    <property type="entry name" value="AF1782-like"/>
    <property type="match status" value="1"/>
</dbReference>
<dbReference type="Proteomes" id="UP000436006">
    <property type="component" value="Unassembled WGS sequence"/>
</dbReference>
<protein>
    <recommendedName>
        <fullName evidence="3">LamG domain-containing protein</fullName>
    </recommendedName>
</protein>
<dbReference type="InterPro" id="IPR013320">
    <property type="entry name" value="ConA-like_dom_sf"/>
</dbReference>
<accession>A0A7K1SK33</accession>
<dbReference type="GO" id="GO:0004553">
    <property type="term" value="F:hydrolase activity, hydrolyzing O-glycosyl compounds"/>
    <property type="evidence" value="ECO:0007669"/>
    <property type="project" value="UniProtKB-ARBA"/>
</dbReference>